<keyword evidence="10" id="KW-1185">Reference proteome</keyword>
<evidence type="ECO:0000256" key="1">
    <source>
        <dbReference type="ARBA" id="ARBA00022806"/>
    </source>
</evidence>
<evidence type="ECO:0000259" key="4">
    <source>
        <dbReference type="Pfam" id="PF13086"/>
    </source>
</evidence>
<feature type="domain" description="RNA helicase aquarius insertion" evidence="8">
    <location>
        <begin position="719"/>
        <end position="816"/>
    </location>
</feature>
<dbReference type="GO" id="GO:0045292">
    <property type="term" value="P:mRNA cis splicing, via spliceosome"/>
    <property type="evidence" value="ECO:0007669"/>
    <property type="project" value="UniProtKB-UniRule"/>
</dbReference>
<dbReference type="Pfam" id="PF21144">
    <property type="entry name" value="Aquarius_N_3rd"/>
    <property type="match status" value="1"/>
</dbReference>
<protein>
    <recommendedName>
        <fullName evidence="2">Pre-mRNA-splicing factor</fullName>
    </recommendedName>
</protein>
<dbReference type="Gene3D" id="3.40.50.300">
    <property type="entry name" value="P-loop containing nucleotide triphosphate hydrolases"/>
    <property type="match status" value="2"/>
</dbReference>
<evidence type="ECO:0000259" key="6">
    <source>
        <dbReference type="Pfam" id="PF16399"/>
    </source>
</evidence>
<sequence length="1443" mass="162310">MDGEAASTGRPSLSDLTGDNHFAKVAKANWLAASTSKILPDVIEKELWTALQTEGFSYFSLLLLEQLQTLERYLWPGYSDDCSNHHVLLLALLVNTKRREHLPVWPLFAERPDEFASFFRRVLYLSIDTSLSAPLSTHLLAFIVNAFQSLDSALVRKECAPLVSIAIWHNLHSDAARERHVVKSKQSQKSWRAAAKKFENADAEGQARLTFERHWLYTLLLAFLDKLYAAEADAASKQENLRYCERFVELLCDLQSQVPTRRYVKALLQDLNVLSAIRLSPFFDDVQGAALLRDQYRLLEYYSNFPVEDQTGRELSLREHNEMSNVRVARLQKVAMRLHPEKLKILALANFGSLAHRDELLGHLKPLSDEELVQICHELGIRTRYPEKSLVVRDRAFLLEMLVSHVERKPLYTDEVQHGSPILPTEHTLYEASLLRTEEYTGSHPLALPKLNLQYLTLGDFLYRSFILYRTESFFEIRKHVEDTVKRLQPRAQQQSSGATTVRFDGFSRMAIPIAKPAIIETAPARVGENVPAEVKVEVLLDVSRLQPGLRREWEGLREGDVVFLLAVQDSEDRSGLKLTNGHKHAHPNTSALGKTGVKTLRSAEVINMLDENSRVLRRDQEEREDGHGSSRPRQRRLMLRLDAEAYKHDKERADAGKGDVYDGINLIVRRRSRENNFKHVLGCIRQLIMADVPLPLWLQDVFLGIGDPASASYKRLPNRLQSVDYRDTFLNWQHLIESFPGKNVEPDPSAEGSLTPPYVLASTEVEAAQAPAPKQGKKRRRDQPDGPEPTTITTAEGLKVSTYTPLNAGPYPTDAPKTNTVRFTSAQVEAITSGTQPGLTVIVGPPGTGKTDVATQIISNIYHNFPQQRTLLIAHSNQALNQLFQKIAALDIDEKHLLRLGHGEEELTTEGSFSKAGRVESFVERGALYLAEVQRLATSISAPGAHGSSCETASYFDEVYVRPRWKRFWDDVASGSREDVVAKFPFYNFFSDAPQPLFPAEASLEAVIDIAKGCERHIQRIFDELADIRPFEILRSQRDKSNYLLSKEAKIIAMTSTHAAMRRQEIARLGFRYDNVVMEEAAQITEIEAVAPFVMQNPHVPGNGQPPQNPLQRVVLVGDHLQNSPVVQNAALRAYAGMEQSLFQRLIRLGVPHINLDAQGRSRPSLAALYQWRYPHLTNLPFTSTAPEFAQANAGLRHEFQFIDVPSYKGQGESEPTPHFLQNLGEAEYIVALYQYMRLLGYPAERISILATYAGQKALIRDVLTHRCKGNRLFGMPGWLGTVDKYQGEQNDYVLLSLVRTKSPGFLRDLRRLTVALSRARLGLYVFGRAEVFESSLELREAFAGLLERERKLSLVTGEMFPASRGVGDVVEAVEMEGLEHLGQYVFEMTQAKVKALKEGGEGLPPPARTEGRVEDEELEEEAAADDGGIVEDETADDAEVV</sequence>
<dbReference type="InterPro" id="IPR032174">
    <property type="entry name" value="Aquarius_N"/>
</dbReference>
<dbReference type="InterPro" id="IPR026300">
    <property type="entry name" value="CWF11_fam"/>
</dbReference>
<name>A0A6A6Q722_9PEZI</name>
<evidence type="ECO:0000313" key="9">
    <source>
        <dbReference type="EMBL" id="KAF2487766.1"/>
    </source>
</evidence>
<keyword evidence="1" id="KW-0547">Nucleotide-binding</keyword>
<evidence type="ECO:0000313" key="10">
    <source>
        <dbReference type="Proteomes" id="UP000799767"/>
    </source>
</evidence>
<feature type="compositionally biased region" description="Acidic residues" evidence="3">
    <location>
        <begin position="1415"/>
        <end position="1443"/>
    </location>
</feature>
<keyword evidence="2" id="KW-0508">mRNA splicing</keyword>
<feature type="domain" description="DNA2/NAM7 helicase helicase" evidence="4">
    <location>
        <begin position="826"/>
        <end position="1129"/>
    </location>
</feature>
<reference evidence="9" key="1">
    <citation type="journal article" date="2020" name="Stud. Mycol.">
        <title>101 Dothideomycetes genomes: a test case for predicting lifestyles and emergence of pathogens.</title>
        <authorList>
            <person name="Haridas S."/>
            <person name="Albert R."/>
            <person name="Binder M."/>
            <person name="Bloem J."/>
            <person name="Labutti K."/>
            <person name="Salamov A."/>
            <person name="Andreopoulos B."/>
            <person name="Baker S."/>
            <person name="Barry K."/>
            <person name="Bills G."/>
            <person name="Bluhm B."/>
            <person name="Cannon C."/>
            <person name="Castanera R."/>
            <person name="Culley D."/>
            <person name="Daum C."/>
            <person name="Ezra D."/>
            <person name="Gonzalez J."/>
            <person name="Henrissat B."/>
            <person name="Kuo A."/>
            <person name="Liang C."/>
            <person name="Lipzen A."/>
            <person name="Lutzoni F."/>
            <person name="Magnuson J."/>
            <person name="Mondo S."/>
            <person name="Nolan M."/>
            <person name="Ohm R."/>
            <person name="Pangilinan J."/>
            <person name="Park H.-J."/>
            <person name="Ramirez L."/>
            <person name="Alfaro M."/>
            <person name="Sun H."/>
            <person name="Tritt A."/>
            <person name="Yoshinaga Y."/>
            <person name="Zwiers L.-H."/>
            <person name="Turgeon B."/>
            <person name="Goodwin S."/>
            <person name="Spatafora J."/>
            <person name="Crous P."/>
            <person name="Grigoriev I."/>
        </authorList>
    </citation>
    <scope>NUCLEOTIDE SEQUENCE</scope>
    <source>
        <strain evidence="9">CBS 113389</strain>
    </source>
</reference>
<feature type="domain" description="DNA2/NAM7 helicase-like C-terminal" evidence="5">
    <location>
        <begin position="1139"/>
        <end position="1331"/>
    </location>
</feature>
<keyword evidence="1" id="KW-0347">Helicase</keyword>
<dbReference type="RefSeq" id="XP_033594335.1">
    <property type="nucleotide sequence ID" value="XM_033735097.1"/>
</dbReference>
<evidence type="ECO:0000259" key="8">
    <source>
        <dbReference type="Pfam" id="PF21144"/>
    </source>
</evidence>
<dbReference type="CDD" id="cd17935">
    <property type="entry name" value="EEXXQc_AQR"/>
    <property type="match status" value="1"/>
</dbReference>
<dbReference type="InterPro" id="IPR041679">
    <property type="entry name" value="DNA2/NAM7-like_C"/>
</dbReference>
<dbReference type="GeneID" id="54476099"/>
<comment type="similarity">
    <text evidence="2">Belongs to the CWF11 family.</text>
</comment>
<dbReference type="PANTHER" id="PTHR10887">
    <property type="entry name" value="DNA2/NAM7 HELICASE FAMILY"/>
    <property type="match status" value="1"/>
</dbReference>
<keyword evidence="2" id="KW-0507">mRNA processing</keyword>
<evidence type="ECO:0000256" key="3">
    <source>
        <dbReference type="SAM" id="MobiDB-lite"/>
    </source>
</evidence>
<keyword evidence="9" id="KW-0378">Hydrolase</keyword>
<evidence type="ECO:0000256" key="2">
    <source>
        <dbReference type="PIRNR" id="PIRNR038901"/>
    </source>
</evidence>
<dbReference type="GO" id="GO:0016787">
    <property type="term" value="F:hydrolase activity"/>
    <property type="evidence" value="ECO:0007669"/>
    <property type="project" value="UniProtKB-KW"/>
</dbReference>
<feature type="domain" description="RNA helicase aquarius beta-barrel" evidence="7">
    <location>
        <begin position="497"/>
        <end position="671"/>
    </location>
</feature>
<organism evidence="9 10">
    <name type="scientific">Neohortaea acidophila</name>
    <dbReference type="NCBI Taxonomy" id="245834"/>
    <lineage>
        <taxon>Eukaryota</taxon>
        <taxon>Fungi</taxon>
        <taxon>Dikarya</taxon>
        <taxon>Ascomycota</taxon>
        <taxon>Pezizomycotina</taxon>
        <taxon>Dothideomycetes</taxon>
        <taxon>Dothideomycetidae</taxon>
        <taxon>Mycosphaerellales</taxon>
        <taxon>Teratosphaeriaceae</taxon>
        <taxon>Neohortaea</taxon>
    </lineage>
</organism>
<dbReference type="GO" id="GO:0003729">
    <property type="term" value="F:mRNA binding"/>
    <property type="evidence" value="ECO:0007669"/>
    <property type="project" value="TreeGrafter"/>
</dbReference>
<dbReference type="PIRSF" id="PIRSF038901">
    <property type="entry name" value="AQR_cwf11"/>
    <property type="match status" value="1"/>
</dbReference>
<feature type="compositionally biased region" description="Basic and acidic residues" evidence="3">
    <location>
        <begin position="615"/>
        <end position="629"/>
    </location>
</feature>
<dbReference type="EMBL" id="MU001631">
    <property type="protein sequence ID" value="KAF2487766.1"/>
    <property type="molecule type" value="Genomic_DNA"/>
</dbReference>
<dbReference type="InterPro" id="IPR048966">
    <property type="entry name" value="Aquarius_b-barrel"/>
</dbReference>
<dbReference type="Pfam" id="PF21143">
    <property type="entry name" value="Aquarius_N_2nd"/>
    <property type="match status" value="1"/>
</dbReference>
<accession>A0A6A6Q722</accession>
<dbReference type="InterPro" id="IPR041677">
    <property type="entry name" value="DNA2/NAM7_AAA_11"/>
</dbReference>
<dbReference type="Pfam" id="PF13087">
    <property type="entry name" value="AAA_12"/>
    <property type="match status" value="1"/>
</dbReference>
<proteinExistence type="inferred from homology"/>
<feature type="region of interest" description="Disordered" evidence="3">
    <location>
        <begin position="768"/>
        <end position="797"/>
    </location>
</feature>
<feature type="domain" description="RNA helicase aquarius N-terminal" evidence="6">
    <location>
        <begin position="22"/>
        <end position="409"/>
    </location>
</feature>
<dbReference type="InterPro" id="IPR027417">
    <property type="entry name" value="P-loop_NTPase"/>
</dbReference>
<gene>
    <name evidence="9" type="ORF">BDY17DRAFT_307113</name>
</gene>
<dbReference type="FunFam" id="3.40.50.300:FF:002863">
    <property type="entry name" value="Pre-mRNA-splicing factor cwf11"/>
    <property type="match status" value="1"/>
</dbReference>
<dbReference type="Proteomes" id="UP000799767">
    <property type="component" value="Unassembled WGS sequence"/>
</dbReference>
<dbReference type="GO" id="GO:0071013">
    <property type="term" value="C:catalytic step 2 spliceosome"/>
    <property type="evidence" value="ECO:0007669"/>
    <property type="project" value="TreeGrafter"/>
</dbReference>
<feature type="region of interest" description="Disordered" evidence="3">
    <location>
        <begin position="1398"/>
        <end position="1443"/>
    </location>
</feature>
<comment type="subcellular location">
    <subcellularLocation>
        <location evidence="2">Nucleus</location>
    </subcellularLocation>
</comment>
<dbReference type="PANTHER" id="PTHR10887:SF5">
    <property type="entry name" value="RNA HELICASE AQUARIUS"/>
    <property type="match status" value="1"/>
</dbReference>
<dbReference type="OrthoDB" id="1879at2759"/>
<dbReference type="Pfam" id="PF16399">
    <property type="entry name" value="Aquarius_N_1st"/>
    <property type="match status" value="1"/>
</dbReference>
<dbReference type="InterPro" id="IPR048967">
    <property type="entry name" value="Aquarius_insert"/>
</dbReference>
<dbReference type="InterPro" id="IPR047187">
    <property type="entry name" value="SF1_C_Upf1"/>
</dbReference>
<dbReference type="Pfam" id="PF13086">
    <property type="entry name" value="AAA_11"/>
    <property type="match status" value="1"/>
</dbReference>
<dbReference type="GO" id="GO:0005684">
    <property type="term" value="C:U2-type spliceosomal complex"/>
    <property type="evidence" value="ECO:0007669"/>
    <property type="project" value="UniProtKB-UniRule"/>
</dbReference>
<dbReference type="GO" id="GO:0004386">
    <property type="term" value="F:helicase activity"/>
    <property type="evidence" value="ECO:0007669"/>
    <property type="project" value="InterPro"/>
</dbReference>
<dbReference type="SUPFAM" id="SSF52540">
    <property type="entry name" value="P-loop containing nucleoside triphosphate hydrolases"/>
    <property type="match status" value="1"/>
</dbReference>
<dbReference type="CDD" id="cd18808">
    <property type="entry name" value="SF1_C_Upf1"/>
    <property type="match status" value="1"/>
</dbReference>
<dbReference type="InterPro" id="IPR045055">
    <property type="entry name" value="DNA2/NAM7-like"/>
</dbReference>
<keyword evidence="1" id="KW-0067">ATP-binding</keyword>
<comment type="subunit">
    <text evidence="2">Belongs to the 40S cdc5-associated complex (or cwf complex), a spliceosome sub-complex reminiscent of a late-stage spliceosome.</text>
</comment>
<comment type="function">
    <text evidence="2">Involved in mRNA splicing where it associates with cdc5 and the other cwf proteins as part of the spliceosome.</text>
</comment>
<keyword evidence="2" id="KW-0539">Nucleus</keyword>
<evidence type="ECO:0000259" key="5">
    <source>
        <dbReference type="Pfam" id="PF13087"/>
    </source>
</evidence>
<evidence type="ECO:0000259" key="7">
    <source>
        <dbReference type="Pfam" id="PF21143"/>
    </source>
</evidence>
<feature type="region of interest" description="Disordered" evidence="3">
    <location>
        <begin position="615"/>
        <end position="635"/>
    </location>
</feature>